<protein>
    <recommendedName>
        <fullName evidence="3">Lipoprotein</fullName>
    </recommendedName>
</protein>
<organism evidence="1 2">
    <name type="scientific">Arthrobacter sulfonylureivorans</name>
    <dbReference type="NCBI Taxonomy" id="2486855"/>
    <lineage>
        <taxon>Bacteria</taxon>
        <taxon>Bacillati</taxon>
        <taxon>Actinomycetota</taxon>
        <taxon>Actinomycetes</taxon>
        <taxon>Micrococcales</taxon>
        <taxon>Micrococcaceae</taxon>
        <taxon>Arthrobacter</taxon>
    </lineage>
</organism>
<evidence type="ECO:0008006" key="3">
    <source>
        <dbReference type="Google" id="ProtNLM"/>
    </source>
</evidence>
<gene>
    <name evidence="1" type="ORF">MNQ99_10805</name>
</gene>
<sequence length="167" mass="17052">MAAPGSGGMVPVPLSRHRGSGSGRLAFAALNMLALSTFLVTGCAAGPQQLPAAISCTTQYRPDFGSSAGEEAAQLVLPRVDGPATTRQELSTGTFRLSGSYLGEGPDGRAVSLSISNAEGTMLASVLYQLEDGSSLASRFSGGHGFTGLHNVRDGEAELQLYCTAGE</sequence>
<reference evidence="1 2" key="1">
    <citation type="submission" date="2022-03" db="EMBL/GenBank/DDBJ databases">
        <title>Isotopic signatures of nitrous oxide derived from detoxification processes.</title>
        <authorList>
            <person name="Behrendt U."/>
            <person name="Buchen C."/>
            <person name="Well R."/>
            <person name="Ulrich A."/>
            <person name="Rohe L."/>
            <person name="Kolb S."/>
            <person name="Schloter M."/>
            <person name="Horn M.A."/>
            <person name="Augustin J."/>
        </authorList>
    </citation>
    <scope>NUCLEOTIDE SEQUENCE [LARGE SCALE GENOMIC DNA]</scope>
    <source>
        <strain evidence="1 2">S4-C24</strain>
    </source>
</reference>
<keyword evidence="2" id="KW-1185">Reference proteome</keyword>
<proteinExistence type="predicted"/>
<dbReference type="Proteomes" id="UP000829069">
    <property type="component" value="Chromosome"/>
</dbReference>
<dbReference type="RefSeq" id="WP_241912952.1">
    <property type="nucleotide sequence ID" value="NZ_CP093326.1"/>
</dbReference>
<evidence type="ECO:0000313" key="2">
    <source>
        <dbReference type="Proteomes" id="UP000829069"/>
    </source>
</evidence>
<name>A0ABY3W330_9MICC</name>
<accession>A0ABY3W330</accession>
<dbReference type="EMBL" id="CP093326">
    <property type="protein sequence ID" value="UNK44489.1"/>
    <property type="molecule type" value="Genomic_DNA"/>
</dbReference>
<evidence type="ECO:0000313" key="1">
    <source>
        <dbReference type="EMBL" id="UNK44489.1"/>
    </source>
</evidence>